<feature type="region of interest" description="Disordered" evidence="1">
    <location>
        <begin position="1"/>
        <end position="22"/>
    </location>
</feature>
<dbReference type="InterPro" id="IPR007278">
    <property type="entry name" value="DUF397"/>
</dbReference>
<proteinExistence type="predicted"/>
<evidence type="ECO:0000313" key="3">
    <source>
        <dbReference type="EMBL" id="CCH29315.1"/>
    </source>
</evidence>
<organism evidence="3 4">
    <name type="scientific">Saccharothrix espanaensis (strain ATCC 51144 / DSM 44229 / JCM 9112 / NBRC 15066 / NRRL 15764)</name>
    <dbReference type="NCBI Taxonomy" id="1179773"/>
    <lineage>
        <taxon>Bacteria</taxon>
        <taxon>Bacillati</taxon>
        <taxon>Actinomycetota</taxon>
        <taxon>Actinomycetes</taxon>
        <taxon>Pseudonocardiales</taxon>
        <taxon>Pseudonocardiaceae</taxon>
        <taxon>Saccharothrix</taxon>
    </lineage>
</organism>
<gene>
    <name evidence="3" type="ordered locus">BN6_19940</name>
</gene>
<accession>K0JPZ0</accession>
<feature type="domain" description="DUF397" evidence="2">
    <location>
        <begin position="8"/>
        <end position="65"/>
    </location>
</feature>
<dbReference type="EMBL" id="HE804045">
    <property type="protein sequence ID" value="CCH29315.1"/>
    <property type="molecule type" value="Genomic_DNA"/>
</dbReference>
<protein>
    <recommendedName>
        <fullName evidence="2">DUF397 domain-containing protein</fullName>
    </recommendedName>
</protein>
<dbReference type="AlphaFoldDB" id="K0JPZ0"/>
<name>K0JPZ0_SACES</name>
<dbReference type="STRING" id="1179773.BN6_19940"/>
<keyword evidence="4" id="KW-1185">Reference proteome</keyword>
<dbReference type="RefSeq" id="WP_015099428.1">
    <property type="nucleotide sequence ID" value="NC_019673.1"/>
</dbReference>
<dbReference type="BioCyc" id="SESP1179773:BN6_RS09800-MONOMER"/>
<evidence type="ECO:0000256" key="1">
    <source>
        <dbReference type="SAM" id="MobiDB-lite"/>
    </source>
</evidence>
<dbReference type="OrthoDB" id="4330022at2"/>
<dbReference type="HOGENOM" id="CLU_131550_1_2_11"/>
<sequence>MSTNKPPLKWRKSSFSTGEGNGGECVEIAELPNGGVAVRNSTLGDASPVVHYTQGELRAFVLGVKAGEFDDLI</sequence>
<dbReference type="Pfam" id="PF04149">
    <property type="entry name" value="DUF397"/>
    <property type="match status" value="1"/>
</dbReference>
<dbReference type="Proteomes" id="UP000006281">
    <property type="component" value="Chromosome"/>
</dbReference>
<dbReference type="KEGG" id="sesp:BN6_19940"/>
<reference evidence="3 4" key="1">
    <citation type="journal article" date="2012" name="BMC Genomics">
        <title>Complete genome sequence of Saccharothrix espanaensis DSM 44229T and comparison to the other completely sequenced Pseudonocardiaceae.</title>
        <authorList>
            <person name="Strobel T."/>
            <person name="Al-Dilaimi A."/>
            <person name="Blom J."/>
            <person name="Gessner A."/>
            <person name="Kalinowski J."/>
            <person name="Luzhetska M."/>
            <person name="Puhler A."/>
            <person name="Szczepanowski R."/>
            <person name="Bechthold A."/>
            <person name="Ruckert C."/>
        </authorList>
    </citation>
    <scope>NUCLEOTIDE SEQUENCE [LARGE SCALE GENOMIC DNA]</scope>
    <source>
        <strain evidence="4">ATCC 51144 / DSM 44229 / JCM 9112 / NBRC 15066 / NRRL 15764</strain>
    </source>
</reference>
<dbReference type="PATRIC" id="fig|1179773.3.peg.2005"/>
<dbReference type="eggNOG" id="ENOG502ZRIQ">
    <property type="taxonomic scope" value="Bacteria"/>
</dbReference>
<evidence type="ECO:0000259" key="2">
    <source>
        <dbReference type="Pfam" id="PF04149"/>
    </source>
</evidence>
<evidence type="ECO:0000313" key="4">
    <source>
        <dbReference type="Proteomes" id="UP000006281"/>
    </source>
</evidence>